<keyword evidence="1" id="KW-0175">Coiled coil</keyword>
<accession>K2G503</accession>
<evidence type="ECO:0000313" key="3">
    <source>
        <dbReference type="EMBL" id="EKE29392.1"/>
    </source>
</evidence>
<dbReference type="EMBL" id="AMFJ01000182">
    <property type="protein sequence ID" value="EKE29392.1"/>
    <property type="molecule type" value="Genomic_DNA"/>
</dbReference>
<dbReference type="Pfam" id="PF01551">
    <property type="entry name" value="Peptidase_M23"/>
    <property type="match status" value="1"/>
</dbReference>
<dbReference type="InterPro" id="IPR011055">
    <property type="entry name" value="Dup_hybrid_motif"/>
</dbReference>
<protein>
    <submittedName>
        <fullName evidence="3">Peptidase M23</fullName>
    </submittedName>
</protein>
<sequence>MKQKQKFISVFLISILLFEAVFAASWEMKKTKDADQSNFLWIKKSASARILDNFNERQQVLLFENVPVSSEDENLIFNSDNKAKALESILKRVEDRKDTLKERKKNITRKKFDLKNALEDLDISIAATEQEIKDTTDEISFKNRSIAELTAKISELDEKIVQSKKTILNYLIYIYSKWDWMYSEDNDIDVVRSIVLNDGDIWELLNDIHFKTLLELSWQNLIDLHRSFVKEYYFNKEEAKKEKLESIRLKNDLKVKNEDLITQKEYKEQLLKITKWQEALFNKFILDRQKSVNEIKNKLENIESGYADVFNNIWNKYNCDLKFLTWGMVSGSEEIWAENDSAKCKQIKRYFELEQRLKDDESVDFDSPNPFAWMSEPTRWISTFFHDEDYYSQLWSEHEAIDIRFSQWTDIKAPAPWYVYFVNPPVKGWYAYVALKHANWFVTVYGHMSQIYVNQYDYVEAWEIFAKSWWAPGTPWAWPMTSWPHLHFEVYKDREHVDPFRYFDLTHLKFDDLSMKYRYKYIEDLKLKYWNKINMDRFQKFFISWESEMDRQRYILKTYASKDFNDWDMWTEEAISAQIDPSFLICVWLAESWLWKHLKTGYNVWNIWNTDSGWTYEFDSPRDWVYWMTKTLNNRYLRKYRSIDMLSRWWNKDGAIYASSAKNWHNNVVKCLSALKWRFVEDDYKFRTFDMDD</sequence>
<feature type="coiled-coil region" evidence="1">
    <location>
        <begin position="83"/>
        <end position="166"/>
    </location>
</feature>
<dbReference type="AlphaFoldDB" id="K2G503"/>
<dbReference type="Gene3D" id="2.70.70.10">
    <property type="entry name" value="Glucose Permease (Domain IIA)"/>
    <property type="match status" value="1"/>
</dbReference>
<dbReference type="Gene3D" id="6.10.250.3150">
    <property type="match status" value="1"/>
</dbReference>
<organism evidence="3">
    <name type="scientific">uncultured bacterium</name>
    <name type="common">gcode 4</name>
    <dbReference type="NCBI Taxonomy" id="1234023"/>
    <lineage>
        <taxon>Bacteria</taxon>
        <taxon>environmental samples</taxon>
    </lineage>
</organism>
<feature type="domain" description="M23ase beta-sheet core" evidence="2">
    <location>
        <begin position="397"/>
        <end position="499"/>
    </location>
</feature>
<evidence type="ECO:0000259" key="2">
    <source>
        <dbReference type="Pfam" id="PF01551"/>
    </source>
</evidence>
<evidence type="ECO:0000256" key="1">
    <source>
        <dbReference type="SAM" id="Coils"/>
    </source>
</evidence>
<dbReference type="PANTHER" id="PTHR21666:SF270">
    <property type="entry name" value="MUREIN HYDROLASE ACTIVATOR ENVC"/>
    <property type="match status" value="1"/>
</dbReference>
<name>K2G503_9BACT</name>
<dbReference type="InterPro" id="IPR016047">
    <property type="entry name" value="M23ase_b-sheet_dom"/>
</dbReference>
<dbReference type="CDD" id="cd12797">
    <property type="entry name" value="M23_peptidase"/>
    <property type="match status" value="1"/>
</dbReference>
<gene>
    <name evidence="3" type="ORF">ACD_2C00182G0017</name>
</gene>
<dbReference type="PANTHER" id="PTHR21666">
    <property type="entry name" value="PEPTIDASE-RELATED"/>
    <property type="match status" value="1"/>
</dbReference>
<dbReference type="InterPro" id="IPR050570">
    <property type="entry name" value="Cell_wall_metabolism_enzyme"/>
</dbReference>
<proteinExistence type="predicted"/>
<reference evidence="3" key="1">
    <citation type="journal article" date="2012" name="Science">
        <title>Fermentation, hydrogen, and sulfur metabolism in multiple uncultivated bacterial phyla.</title>
        <authorList>
            <person name="Wrighton K.C."/>
            <person name="Thomas B.C."/>
            <person name="Sharon I."/>
            <person name="Miller C.S."/>
            <person name="Castelle C.J."/>
            <person name="VerBerkmoes N.C."/>
            <person name="Wilkins M.J."/>
            <person name="Hettich R.L."/>
            <person name="Lipton M.S."/>
            <person name="Williams K.H."/>
            <person name="Long P.E."/>
            <person name="Banfield J.F."/>
        </authorList>
    </citation>
    <scope>NUCLEOTIDE SEQUENCE [LARGE SCALE GENOMIC DNA]</scope>
</reference>
<dbReference type="SUPFAM" id="SSF51261">
    <property type="entry name" value="Duplicated hybrid motif"/>
    <property type="match status" value="1"/>
</dbReference>
<dbReference type="GO" id="GO:0004222">
    <property type="term" value="F:metalloendopeptidase activity"/>
    <property type="evidence" value="ECO:0007669"/>
    <property type="project" value="TreeGrafter"/>
</dbReference>
<comment type="caution">
    <text evidence="3">The sequence shown here is derived from an EMBL/GenBank/DDBJ whole genome shotgun (WGS) entry which is preliminary data.</text>
</comment>